<dbReference type="Proteomes" id="UP000186456">
    <property type="component" value="Unassembled WGS sequence"/>
</dbReference>
<sequence length="268" mass="26330">MSIDTPRTATAWRRAAAIVSAGILTTALAVGGASAAQAVPVPVPTLESSSAVATPTGALTLTAKDFAPNSALAFTLDNEPLTVSSVNGTAEVADQNGAYEGFTLLPATTTPGEHTITVTGEVDPSAVLLRALPASASTTITVVAQPSSSVTPATQSLSSYLKNGVTATFSGFAPGATVSFGISTPGTGDQAGPDAVADATGTVTLRFVPEVGTNYANEGEYFLSAFSDGGAVRAAPLTFAVTADAAAAAPAPVAGPATPVKRAATFTG</sequence>
<dbReference type="RefSeq" id="WP_074694568.1">
    <property type="nucleotide sequence ID" value="NZ_FNJN01000002.1"/>
</dbReference>
<protein>
    <recommendedName>
        <fullName evidence="4">Bacterial Ig-like domain-containing protein</fullName>
    </recommendedName>
</protein>
<reference evidence="2 3" key="1">
    <citation type="submission" date="2016-10" db="EMBL/GenBank/DDBJ databases">
        <authorList>
            <person name="de Groot N.N."/>
        </authorList>
    </citation>
    <scope>NUCLEOTIDE SEQUENCE [LARGE SCALE GENOMIC DNA]</scope>
    <source>
        <strain evidence="2 3">StLB037</strain>
    </source>
</reference>
<keyword evidence="1" id="KW-0732">Signal</keyword>
<evidence type="ECO:0000313" key="3">
    <source>
        <dbReference type="Proteomes" id="UP000186456"/>
    </source>
</evidence>
<organism evidence="2 3">
    <name type="scientific">Microbacterium testaceum (strain StLB037)</name>
    <dbReference type="NCBI Taxonomy" id="979556"/>
    <lineage>
        <taxon>Bacteria</taxon>
        <taxon>Bacillati</taxon>
        <taxon>Actinomycetota</taxon>
        <taxon>Actinomycetes</taxon>
        <taxon>Micrococcales</taxon>
        <taxon>Microbacteriaceae</taxon>
        <taxon>Microbacterium</taxon>
    </lineage>
</organism>
<name>A0A1H0ME76_MICTS</name>
<dbReference type="EMBL" id="FNJN01000002">
    <property type="protein sequence ID" value="SDO78713.1"/>
    <property type="molecule type" value="Genomic_DNA"/>
</dbReference>
<evidence type="ECO:0000313" key="2">
    <source>
        <dbReference type="EMBL" id="SDO78713.1"/>
    </source>
</evidence>
<evidence type="ECO:0000256" key="1">
    <source>
        <dbReference type="SAM" id="SignalP"/>
    </source>
</evidence>
<feature type="signal peptide" evidence="1">
    <location>
        <begin position="1"/>
        <end position="29"/>
    </location>
</feature>
<accession>A0A1H0ME76</accession>
<feature type="chain" id="PRO_5038633324" description="Bacterial Ig-like domain-containing protein" evidence="1">
    <location>
        <begin position="30"/>
        <end position="268"/>
    </location>
</feature>
<gene>
    <name evidence="2" type="ORF">SAMN04487788_0902</name>
</gene>
<proteinExistence type="predicted"/>
<dbReference type="AlphaFoldDB" id="A0A1H0ME76"/>
<evidence type="ECO:0008006" key="4">
    <source>
        <dbReference type="Google" id="ProtNLM"/>
    </source>
</evidence>